<proteinExistence type="inferred from homology"/>
<evidence type="ECO:0000313" key="10">
    <source>
        <dbReference type="EMBL" id="QIN81845.1"/>
    </source>
</evidence>
<organism evidence="10 11">
    <name type="scientific">Rubrobacter tropicus</name>
    <dbReference type="NCBI Taxonomy" id="2653851"/>
    <lineage>
        <taxon>Bacteria</taxon>
        <taxon>Bacillati</taxon>
        <taxon>Actinomycetota</taxon>
        <taxon>Rubrobacteria</taxon>
        <taxon>Rubrobacterales</taxon>
        <taxon>Rubrobacteraceae</taxon>
        <taxon>Rubrobacter</taxon>
    </lineage>
</organism>
<dbReference type="GO" id="GO:0043190">
    <property type="term" value="C:ATP-binding cassette (ABC) transporter complex"/>
    <property type="evidence" value="ECO:0007669"/>
    <property type="project" value="TreeGrafter"/>
</dbReference>
<evidence type="ECO:0000256" key="8">
    <source>
        <dbReference type="ARBA" id="ARBA00023136"/>
    </source>
</evidence>
<dbReference type="InterPro" id="IPR015856">
    <property type="entry name" value="ABC_transpr_CbiO/EcfA_su"/>
</dbReference>
<evidence type="ECO:0000256" key="1">
    <source>
        <dbReference type="ARBA" id="ARBA00004236"/>
    </source>
</evidence>
<keyword evidence="11" id="KW-1185">Reference proteome</keyword>
<comment type="similarity">
    <text evidence="2">Belongs to the ABC transporter superfamily.</text>
</comment>
<protein>
    <submittedName>
        <fullName evidence="10">ATP-binding cassette domain-containing protein</fullName>
    </submittedName>
</protein>
<dbReference type="Proteomes" id="UP000501452">
    <property type="component" value="Chromosome"/>
</dbReference>
<evidence type="ECO:0000313" key="11">
    <source>
        <dbReference type="Proteomes" id="UP000501452"/>
    </source>
</evidence>
<dbReference type="GO" id="GO:0005524">
    <property type="term" value="F:ATP binding"/>
    <property type="evidence" value="ECO:0007669"/>
    <property type="project" value="UniProtKB-KW"/>
</dbReference>
<dbReference type="InterPro" id="IPR003439">
    <property type="entry name" value="ABC_transporter-like_ATP-bd"/>
</dbReference>
<dbReference type="InterPro" id="IPR003593">
    <property type="entry name" value="AAA+_ATPase"/>
</dbReference>
<dbReference type="EMBL" id="CP045119">
    <property type="protein sequence ID" value="QIN81845.1"/>
    <property type="molecule type" value="Genomic_DNA"/>
</dbReference>
<dbReference type="PANTHER" id="PTHR43553:SF24">
    <property type="entry name" value="ENERGY-COUPLING FACTOR TRANSPORTER ATP-BINDING PROTEIN ECFA1"/>
    <property type="match status" value="1"/>
</dbReference>
<dbReference type="InterPro" id="IPR017871">
    <property type="entry name" value="ABC_transporter-like_CS"/>
</dbReference>
<keyword evidence="7" id="KW-1278">Translocase</keyword>
<sequence length="286" mass="31423">MIEIEGVSFSYRTGEEDAVRALRDLDLRIEPGQFVTIIGHNGSGKSTLVKLLTAIQYPTEGEIRIDGVPVDEANRWEIRRKVSVVFQDPDDQLVMNRVEDDVAFGPENLGLPRGEIAERVEASLGALGLEEIRGRLIEDLSSGQKQRVAIAGALAMRPRFLILDEPTSLLPVPVAMRLVATIRDLNRRENMGVLHVTHSMYEAALFDRVVVMDSGRMVLDGPPKEVFRHVERLREVGLDVPLAASLAHRLRARGIPLNGDVLNEEDLRTAIAGLGDASRRAAGSSG</sequence>
<dbReference type="GO" id="GO:0016887">
    <property type="term" value="F:ATP hydrolysis activity"/>
    <property type="evidence" value="ECO:0007669"/>
    <property type="project" value="InterPro"/>
</dbReference>
<comment type="subcellular location">
    <subcellularLocation>
        <location evidence="1">Cell membrane</location>
    </subcellularLocation>
</comment>
<dbReference type="PROSITE" id="PS50893">
    <property type="entry name" value="ABC_TRANSPORTER_2"/>
    <property type="match status" value="1"/>
</dbReference>
<dbReference type="FunFam" id="3.40.50.300:FF:000224">
    <property type="entry name" value="Energy-coupling factor transporter ATP-binding protein EcfA"/>
    <property type="match status" value="1"/>
</dbReference>
<dbReference type="SUPFAM" id="SSF52540">
    <property type="entry name" value="P-loop containing nucleoside triphosphate hydrolases"/>
    <property type="match status" value="1"/>
</dbReference>
<evidence type="ECO:0000259" key="9">
    <source>
        <dbReference type="PROSITE" id="PS50893"/>
    </source>
</evidence>
<evidence type="ECO:0000256" key="2">
    <source>
        <dbReference type="ARBA" id="ARBA00005417"/>
    </source>
</evidence>
<reference evidence="10 11" key="1">
    <citation type="submission" date="2019-10" db="EMBL/GenBank/DDBJ databases">
        <title>Rubrobacter sp nov SCSIO 52090 isolated from a deep-sea sediment in the South China Sea.</title>
        <authorList>
            <person name="Chen R.W."/>
        </authorList>
    </citation>
    <scope>NUCLEOTIDE SEQUENCE [LARGE SCALE GENOMIC DNA]</scope>
    <source>
        <strain evidence="10 11">SCSIO 52909</strain>
    </source>
</reference>
<keyword evidence="8" id="KW-0472">Membrane</keyword>
<keyword evidence="4" id="KW-1003">Cell membrane</keyword>
<keyword evidence="3" id="KW-0813">Transport</keyword>
<gene>
    <name evidence="10" type="ORF">GBA63_03720</name>
</gene>
<evidence type="ECO:0000256" key="3">
    <source>
        <dbReference type="ARBA" id="ARBA00022448"/>
    </source>
</evidence>
<dbReference type="AlphaFoldDB" id="A0A6G8Q5U0"/>
<dbReference type="Gene3D" id="3.40.50.300">
    <property type="entry name" value="P-loop containing nucleotide triphosphate hydrolases"/>
    <property type="match status" value="1"/>
</dbReference>
<evidence type="ECO:0000256" key="5">
    <source>
        <dbReference type="ARBA" id="ARBA00022741"/>
    </source>
</evidence>
<dbReference type="RefSeq" id="WP_166173610.1">
    <property type="nucleotide sequence ID" value="NZ_CP045119.1"/>
</dbReference>
<name>A0A6G8Q5U0_9ACTN</name>
<dbReference type="Pfam" id="PF00005">
    <property type="entry name" value="ABC_tran"/>
    <property type="match status" value="1"/>
</dbReference>
<keyword evidence="5" id="KW-0547">Nucleotide-binding</keyword>
<dbReference type="PANTHER" id="PTHR43553">
    <property type="entry name" value="HEAVY METAL TRANSPORTER"/>
    <property type="match status" value="1"/>
</dbReference>
<feature type="domain" description="ABC transporter" evidence="9">
    <location>
        <begin position="2"/>
        <end position="239"/>
    </location>
</feature>
<dbReference type="InterPro" id="IPR050095">
    <property type="entry name" value="ECF_ABC_transporter_ATP-bd"/>
</dbReference>
<keyword evidence="6 10" id="KW-0067">ATP-binding</keyword>
<dbReference type="CDD" id="cd03225">
    <property type="entry name" value="ABC_cobalt_CbiO_domain1"/>
    <property type="match status" value="1"/>
</dbReference>
<accession>A0A6G8Q5U0</accession>
<evidence type="ECO:0000256" key="7">
    <source>
        <dbReference type="ARBA" id="ARBA00022967"/>
    </source>
</evidence>
<evidence type="ECO:0000256" key="6">
    <source>
        <dbReference type="ARBA" id="ARBA00022840"/>
    </source>
</evidence>
<evidence type="ECO:0000256" key="4">
    <source>
        <dbReference type="ARBA" id="ARBA00022475"/>
    </source>
</evidence>
<dbReference type="InterPro" id="IPR027417">
    <property type="entry name" value="P-loop_NTPase"/>
</dbReference>
<dbReference type="PROSITE" id="PS00211">
    <property type="entry name" value="ABC_TRANSPORTER_1"/>
    <property type="match status" value="1"/>
</dbReference>
<dbReference type="KEGG" id="rub:GBA63_03720"/>
<dbReference type="GO" id="GO:0042626">
    <property type="term" value="F:ATPase-coupled transmembrane transporter activity"/>
    <property type="evidence" value="ECO:0007669"/>
    <property type="project" value="TreeGrafter"/>
</dbReference>
<dbReference type="SMART" id="SM00382">
    <property type="entry name" value="AAA"/>
    <property type="match status" value="1"/>
</dbReference>